<sequence>MGSTYAFWKTLNKEERQAKQCYLQMFYNLQFRNLAKAVPRAAGEQLQASVAPSEMVVKPKERKPQTRIQRILTRLVVPQNLPILE</sequence>
<name>A0A8J5RW21_ZIZPA</name>
<reference evidence="1" key="1">
    <citation type="journal article" date="2021" name="bioRxiv">
        <title>Whole Genome Assembly and Annotation of Northern Wild Rice, Zizania palustris L., Supports a Whole Genome Duplication in the Zizania Genus.</title>
        <authorList>
            <person name="Haas M."/>
            <person name="Kono T."/>
            <person name="Macchietto M."/>
            <person name="Millas R."/>
            <person name="McGilp L."/>
            <person name="Shao M."/>
            <person name="Duquette J."/>
            <person name="Hirsch C.N."/>
            <person name="Kimball J."/>
        </authorList>
    </citation>
    <scope>NUCLEOTIDE SEQUENCE</scope>
    <source>
        <tissue evidence="1">Fresh leaf tissue</tissue>
    </source>
</reference>
<dbReference type="Proteomes" id="UP000729402">
    <property type="component" value="Unassembled WGS sequence"/>
</dbReference>
<dbReference type="AlphaFoldDB" id="A0A8J5RW21"/>
<dbReference type="EMBL" id="JAAALK010000285">
    <property type="protein sequence ID" value="KAG8063905.1"/>
    <property type="molecule type" value="Genomic_DNA"/>
</dbReference>
<comment type="caution">
    <text evidence="1">The sequence shown here is derived from an EMBL/GenBank/DDBJ whole genome shotgun (WGS) entry which is preliminary data.</text>
</comment>
<organism evidence="1 2">
    <name type="scientific">Zizania palustris</name>
    <name type="common">Northern wild rice</name>
    <dbReference type="NCBI Taxonomy" id="103762"/>
    <lineage>
        <taxon>Eukaryota</taxon>
        <taxon>Viridiplantae</taxon>
        <taxon>Streptophyta</taxon>
        <taxon>Embryophyta</taxon>
        <taxon>Tracheophyta</taxon>
        <taxon>Spermatophyta</taxon>
        <taxon>Magnoliopsida</taxon>
        <taxon>Liliopsida</taxon>
        <taxon>Poales</taxon>
        <taxon>Poaceae</taxon>
        <taxon>BOP clade</taxon>
        <taxon>Oryzoideae</taxon>
        <taxon>Oryzeae</taxon>
        <taxon>Zizaniinae</taxon>
        <taxon>Zizania</taxon>
    </lineage>
</organism>
<proteinExistence type="predicted"/>
<evidence type="ECO:0000313" key="2">
    <source>
        <dbReference type="Proteomes" id="UP000729402"/>
    </source>
</evidence>
<keyword evidence="2" id="KW-1185">Reference proteome</keyword>
<reference evidence="1" key="2">
    <citation type="submission" date="2021-02" db="EMBL/GenBank/DDBJ databases">
        <authorList>
            <person name="Kimball J.A."/>
            <person name="Haas M.W."/>
            <person name="Macchietto M."/>
            <person name="Kono T."/>
            <person name="Duquette J."/>
            <person name="Shao M."/>
        </authorList>
    </citation>
    <scope>NUCLEOTIDE SEQUENCE</scope>
    <source>
        <tissue evidence="1">Fresh leaf tissue</tissue>
    </source>
</reference>
<evidence type="ECO:0008006" key="3">
    <source>
        <dbReference type="Google" id="ProtNLM"/>
    </source>
</evidence>
<accession>A0A8J5RW21</accession>
<evidence type="ECO:0000313" key="1">
    <source>
        <dbReference type="EMBL" id="KAG8063905.1"/>
    </source>
</evidence>
<dbReference type="OrthoDB" id="1986773at2759"/>
<protein>
    <recommendedName>
        <fullName evidence="3">Sucrose synthase</fullName>
    </recommendedName>
</protein>
<gene>
    <name evidence="1" type="ORF">GUJ93_ZPchr0004g38984</name>
</gene>